<gene>
    <name evidence="4" type="ORF">QR680_014716</name>
</gene>
<reference evidence="4" key="1">
    <citation type="submission" date="2023-06" db="EMBL/GenBank/DDBJ databases">
        <title>Genomic analysis of the entomopathogenic nematode Steinernema hermaphroditum.</title>
        <authorList>
            <person name="Schwarz E.M."/>
            <person name="Heppert J.K."/>
            <person name="Baniya A."/>
            <person name="Schwartz H.T."/>
            <person name="Tan C.-H."/>
            <person name="Antoshechkin I."/>
            <person name="Sternberg P.W."/>
            <person name="Goodrich-Blair H."/>
            <person name="Dillman A.R."/>
        </authorList>
    </citation>
    <scope>NUCLEOTIDE SEQUENCE</scope>
    <source>
        <strain evidence="4">PS9179</strain>
        <tissue evidence="4">Whole animal</tissue>
    </source>
</reference>
<keyword evidence="5" id="KW-1185">Reference proteome</keyword>
<dbReference type="InterPro" id="IPR032343">
    <property type="entry name" value="MBD2/MBD3_p55-bd"/>
</dbReference>
<dbReference type="InterPro" id="IPR025884">
    <property type="entry name" value="MeCpG-bd_2/3_C_dom"/>
</dbReference>
<comment type="caution">
    <text evidence="4">The sequence shown here is derived from an EMBL/GenBank/DDBJ whole genome shotgun (WGS) entry which is preliminary data.</text>
</comment>
<organism evidence="4 5">
    <name type="scientific">Steinernema hermaphroditum</name>
    <dbReference type="NCBI Taxonomy" id="289476"/>
    <lineage>
        <taxon>Eukaryota</taxon>
        <taxon>Metazoa</taxon>
        <taxon>Ecdysozoa</taxon>
        <taxon>Nematoda</taxon>
        <taxon>Chromadorea</taxon>
        <taxon>Rhabditida</taxon>
        <taxon>Tylenchina</taxon>
        <taxon>Panagrolaimomorpha</taxon>
        <taxon>Strongyloidoidea</taxon>
        <taxon>Steinernematidae</taxon>
        <taxon>Steinernema</taxon>
    </lineage>
</organism>
<dbReference type="Pfam" id="PF14048">
    <property type="entry name" value="MBD_C"/>
    <property type="match status" value="1"/>
</dbReference>
<dbReference type="Proteomes" id="UP001175271">
    <property type="component" value="Unassembled WGS sequence"/>
</dbReference>
<dbReference type="EMBL" id="JAUCMV010000002">
    <property type="protein sequence ID" value="KAK0420490.1"/>
    <property type="molecule type" value="Genomic_DNA"/>
</dbReference>
<name>A0AA39I9V4_9BILA</name>
<proteinExistence type="predicted"/>
<evidence type="ECO:0000259" key="2">
    <source>
        <dbReference type="Pfam" id="PF14048"/>
    </source>
</evidence>
<evidence type="ECO:0000313" key="4">
    <source>
        <dbReference type="EMBL" id="KAK0420490.1"/>
    </source>
</evidence>
<evidence type="ECO:0008006" key="6">
    <source>
        <dbReference type="Google" id="ProtNLM"/>
    </source>
</evidence>
<accession>A0AA39I9V4</accession>
<protein>
    <recommendedName>
        <fullName evidence="6">Methyl-CpG binding protein 2/3 C-terminal domain-containing protein</fullName>
    </recommendedName>
</protein>
<evidence type="ECO:0000256" key="1">
    <source>
        <dbReference type="SAM" id="MobiDB-lite"/>
    </source>
</evidence>
<feature type="region of interest" description="Disordered" evidence="1">
    <location>
        <begin position="53"/>
        <end position="83"/>
    </location>
</feature>
<feature type="domain" description="Methyl-CpG binding protein 2/3 C-terminal" evidence="2">
    <location>
        <begin position="120"/>
        <end position="206"/>
    </location>
</feature>
<sequence>MGRPKKSEAGNLNLKKGKKSTSRNNANSRTGFDGPTTAPYRKTVSIFKQPVTLVHTTSRESKTPSDNQLRRGTALAHGSSTRDARPRQIFWTKCFENITAMVPINHAERVDVEENLHLPQKLTLPTKTETVISTVNEEAAAASLVSTMSSGELDMQGQKATKKQIESNPAVNLNVEQPFVQLNALSDQDIVAQERRVIDARRRLSELRRQFVIGV</sequence>
<evidence type="ECO:0000259" key="3">
    <source>
        <dbReference type="Pfam" id="PF16564"/>
    </source>
</evidence>
<evidence type="ECO:0000313" key="5">
    <source>
        <dbReference type="Proteomes" id="UP001175271"/>
    </source>
</evidence>
<dbReference type="GO" id="GO:0005634">
    <property type="term" value="C:nucleus"/>
    <property type="evidence" value="ECO:0007669"/>
    <property type="project" value="UniProtKB-ARBA"/>
</dbReference>
<dbReference type="Pfam" id="PF16564">
    <property type="entry name" value="MBDa"/>
    <property type="match status" value="1"/>
</dbReference>
<feature type="region of interest" description="Disordered" evidence="1">
    <location>
        <begin position="1"/>
        <end position="41"/>
    </location>
</feature>
<feature type="domain" description="Methyl-CpG-binding" evidence="3">
    <location>
        <begin position="25"/>
        <end position="99"/>
    </location>
</feature>
<dbReference type="AlphaFoldDB" id="A0AA39I9V4"/>